<accession>A0A060XXF2</accession>
<organism evidence="2 3">
    <name type="scientific">Oncorhynchus mykiss</name>
    <name type="common">Rainbow trout</name>
    <name type="synonym">Salmo gairdneri</name>
    <dbReference type="NCBI Taxonomy" id="8022"/>
    <lineage>
        <taxon>Eukaryota</taxon>
        <taxon>Metazoa</taxon>
        <taxon>Chordata</taxon>
        <taxon>Craniata</taxon>
        <taxon>Vertebrata</taxon>
        <taxon>Euteleostomi</taxon>
        <taxon>Actinopterygii</taxon>
        <taxon>Neopterygii</taxon>
        <taxon>Teleostei</taxon>
        <taxon>Protacanthopterygii</taxon>
        <taxon>Salmoniformes</taxon>
        <taxon>Salmonidae</taxon>
        <taxon>Salmoninae</taxon>
        <taxon>Oncorhynchus</taxon>
    </lineage>
</organism>
<reference evidence="2" key="1">
    <citation type="journal article" date="2014" name="Nat. Commun.">
        <title>The rainbow trout genome provides novel insights into evolution after whole-genome duplication in vertebrates.</title>
        <authorList>
            <person name="Berthelot C."/>
            <person name="Brunet F."/>
            <person name="Chalopin D."/>
            <person name="Juanchich A."/>
            <person name="Bernard M."/>
            <person name="Noel B."/>
            <person name="Bento P."/>
            <person name="Da Silva C."/>
            <person name="Labadie K."/>
            <person name="Alberti A."/>
            <person name="Aury J.M."/>
            <person name="Louis A."/>
            <person name="Dehais P."/>
            <person name="Bardou P."/>
            <person name="Montfort J."/>
            <person name="Klopp C."/>
            <person name="Cabau C."/>
            <person name="Gaspin C."/>
            <person name="Thorgaard G.H."/>
            <person name="Boussaha M."/>
            <person name="Quillet E."/>
            <person name="Guyomard R."/>
            <person name="Galiana D."/>
            <person name="Bobe J."/>
            <person name="Volff J.N."/>
            <person name="Genet C."/>
            <person name="Wincker P."/>
            <person name="Jaillon O."/>
            <person name="Roest Crollius H."/>
            <person name="Guiguen Y."/>
        </authorList>
    </citation>
    <scope>NUCLEOTIDE SEQUENCE [LARGE SCALE GENOMIC DNA]</scope>
</reference>
<evidence type="ECO:0000259" key="1">
    <source>
        <dbReference type="Pfam" id="PF08473"/>
    </source>
</evidence>
<evidence type="ECO:0000313" key="2">
    <source>
        <dbReference type="EMBL" id="CDQ81625.1"/>
    </source>
</evidence>
<dbReference type="Proteomes" id="UP000193380">
    <property type="component" value="Unassembled WGS sequence"/>
</dbReference>
<reference evidence="2" key="2">
    <citation type="submission" date="2014-03" db="EMBL/GenBank/DDBJ databases">
        <authorList>
            <person name="Genoscope - CEA"/>
        </authorList>
    </citation>
    <scope>NUCLEOTIDE SEQUENCE</scope>
</reference>
<proteinExistence type="predicted"/>
<name>A0A060XXF2_ONCMY</name>
<dbReference type="PaxDb" id="8022-A0A060XXF2"/>
<evidence type="ECO:0000313" key="3">
    <source>
        <dbReference type="Proteomes" id="UP000193380"/>
    </source>
</evidence>
<sequence length="224" mass="25992">MIDGNPGEETIETLVKTQDERYIDRGVRTYTWAQVNGTDYRLALALPMYSEHYIQAKLGDTIRQAMAMDTLQVERFDELGHTFIVPREYCKGLKDKDNNTQFLLDFNQFIDRNTVEEPCNMALVSRLLLDAGLTADLVKLWKKQTLHRVLARFVATDGGITRVYPRSAGEEWTENAETYDSSFYKRTLDNDIYIFTAPYFNSMLTHTHTHTHTHTQTHTHTHTH</sequence>
<dbReference type="GO" id="GO:0005245">
    <property type="term" value="F:voltage-gated calcium channel activity"/>
    <property type="evidence" value="ECO:0007669"/>
    <property type="project" value="TreeGrafter"/>
</dbReference>
<dbReference type="PANTHER" id="PTHR10166">
    <property type="entry name" value="VOLTAGE-DEPENDENT CALCIUM CHANNEL SUBUNIT ALPHA-2/DELTA-RELATED"/>
    <property type="match status" value="1"/>
</dbReference>
<dbReference type="AlphaFoldDB" id="A0A060XXF2"/>
<dbReference type="GO" id="GO:1990454">
    <property type="term" value="C:L-type voltage-gated calcium channel complex"/>
    <property type="evidence" value="ECO:0007669"/>
    <property type="project" value="TreeGrafter"/>
</dbReference>
<dbReference type="InterPro" id="IPR051173">
    <property type="entry name" value="Ca_channel_alpha-2/delta"/>
</dbReference>
<dbReference type="STRING" id="8022.A0A060XXF2"/>
<feature type="domain" description="Voltage-dependent calcium channel alpha-2/delta subunit conserved region" evidence="1">
    <location>
        <begin position="68"/>
        <end position="207"/>
    </location>
</feature>
<dbReference type="Pfam" id="PF08473">
    <property type="entry name" value="VGCC_alpha2"/>
    <property type="match status" value="1"/>
</dbReference>
<protein>
    <recommendedName>
        <fullName evidence="1">Voltage-dependent calcium channel alpha-2/delta subunit conserved region domain-containing protein</fullName>
    </recommendedName>
</protein>
<dbReference type="EMBL" id="FR905801">
    <property type="protein sequence ID" value="CDQ81625.1"/>
    <property type="molecule type" value="Genomic_DNA"/>
</dbReference>
<gene>
    <name evidence="2" type="ORF">GSONMT00020009001</name>
</gene>
<dbReference type="InterPro" id="IPR013680">
    <property type="entry name" value="VDCC_a2/dsu"/>
</dbReference>
<dbReference type="PANTHER" id="PTHR10166:SF6">
    <property type="entry name" value="VOLTAGE-DEPENDENT CALCIUM CHANNEL SUBUNIT ALPHA-2_DELTA-1"/>
    <property type="match status" value="1"/>
</dbReference>